<name>A0A7J7CGQ4_TRIWF</name>
<dbReference type="SMART" id="SM00441">
    <property type="entry name" value="FF"/>
    <property type="match status" value="5"/>
</dbReference>
<reference evidence="13 14" key="1">
    <citation type="journal article" date="2020" name="Nat. Commun.">
        <title>Genome of Tripterygium wilfordii and identification of cytochrome P450 involved in triptolide biosynthesis.</title>
        <authorList>
            <person name="Tu L."/>
            <person name="Su P."/>
            <person name="Zhang Z."/>
            <person name="Gao L."/>
            <person name="Wang J."/>
            <person name="Hu T."/>
            <person name="Zhou J."/>
            <person name="Zhang Y."/>
            <person name="Zhao Y."/>
            <person name="Liu Y."/>
            <person name="Song Y."/>
            <person name="Tong Y."/>
            <person name="Lu Y."/>
            <person name="Yang J."/>
            <person name="Xu C."/>
            <person name="Jia M."/>
            <person name="Peters R.J."/>
            <person name="Huang L."/>
            <person name="Gao W."/>
        </authorList>
    </citation>
    <scope>NUCLEOTIDE SEQUENCE [LARGE SCALE GENOMIC DNA]</scope>
    <source>
        <strain evidence="14">cv. XIE 37</strain>
        <tissue evidence="13">Leaf</tissue>
    </source>
</reference>
<accession>A0A7J7CGQ4</accession>
<gene>
    <name evidence="13" type="ORF">HS088_TW17G00767</name>
</gene>
<feature type="domain" description="WW" evidence="11">
    <location>
        <begin position="202"/>
        <end position="235"/>
    </location>
</feature>
<evidence type="ECO:0000256" key="6">
    <source>
        <dbReference type="ARBA" id="ARBA00056384"/>
    </source>
</evidence>
<dbReference type="CDD" id="cd00201">
    <property type="entry name" value="WW"/>
    <property type="match status" value="2"/>
</dbReference>
<dbReference type="Gene3D" id="1.10.10.440">
    <property type="entry name" value="FF domain"/>
    <property type="match status" value="5"/>
</dbReference>
<organism evidence="13 14">
    <name type="scientific">Tripterygium wilfordii</name>
    <name type="common">Thunder God vine</name>
    <dbReference type="NCBI Taxonomy" id="458696"/>
    <lineage>
        <taxon>Eukaryota</taxon>
        <taxon>Viridiplantae</taxon>
        <taxon>Streptophyta</taxon>
        <taxon>Embryophyta</taxon>
        <taxon>Tracheophyta</taxon>
        <taxon>Spermatophyta</taxon>
        <taxon>Magnoliopsida</taxon>
        <taxon>eudicotyledons</taxon>
        <taxon>Gunneridae</taxon>
        <taxon>Pentapetalae</taxon>
        <taxon>rosids</taxon>
        <taxon>fabids</taxon>
        <taxon>Celastrales</taxon>
        <taxon>Celastraceae</taxon>
        <taxon>Tripterygium</taxon>
    </lineage>
</organism>
<evidence type="ECO:0000256" key="9">
    <source>
        <dbReference type="SAM" id="Coils"/>
    </source>
</evidence>
<dbReference type="SUPFAM" id="SSF51045">
    <property type="entry name" value="WW domain"/>
    <property type="match status" value="2"/>
</dbReference>
<comment type="function">
    <text evidence="6">Binds the phosphorylated C-terminal domain (CTD) of the largest subunit of RNA polymerase II and functions as a scaffold for RNA processing machineries. May be involved in pre-mRNA splicing.</text>
</comment>
<evidence type="ECO:0000313" key="14">
    <source>
        <dbReference type="Proteomes" id="UP000593562"/>
    </source>
</evidence>
<sequence>MDPSRSFMPPMSNQFRPVVPGQQSQQFIQAAPPHFQSVGRGVSAINNGLPSPQVQQPQFPQLMQQLPARPGQGLGPPPSQATSLPNAPPSMHVASGSPLPMPNVQAPNNYMPGFGGPGTPLLSSYTFAPSSYGQRPVTFNAMTHYQPISQMHAPTIPAGGQPGLSPVNQIAASVIPLHQSVQQSAVSSISVRETNLQTKLTEQAPTDWIEHTSANGKRYYHNKRTRQSSWVKPVELMTPVERADASTDWKEFTSPDGRKYYYNKVTKQSKWEIPEELKLARERVGMRSEKETQQETSANPHGLASVTPLDEAPSTMDVSAATAQGATSSPVAISPVGTSDNIQSGMIAESSALPVEASPVIDRADGAQGTLNTVPPSAGTSGSSEAAVTMVDVFTAPMNDSCNIAAEDVPNSADGFPAEDKEEASTDVMASEKAELEDKVVDQEHTGYVDKLEAKSSFKSLLESANVGSDWTWEQAMRVIINDKRYGALRTLGERKQAFNEFLGQKKKREVEERRIKQKKAREEFTKMLEESTELTSSTRWSKAMVIFENDERFKGVERERDRRDLFESYLEELGKKERVKAQEERKSNIMEYREYLESCDFIKASTQWRKVQDRLEADERCSRLEKIDRLEIFQDYVRDLEKEEEEQRRKQKEDLRKAERKKRDEFRKLMEEHLSAGALTAKTHWRDYYLKVKDLPAYLDVASNTSGPTPKDLFEDVAEELEKQYHDDKTRIKDAVKLKKVALSSSWTLEEFRASIAEEIGSPPISDVNLKLILDELLERVREKEEKEAKKRKRLADDFRDLLHSIKEINASSRWENSKELFQGSREYSSIGVENFCREIFEEYITELQEQAMEDDRKRKEKVKKEKDREGRDRKKSKHRREKDRGHDREKEQHLSKDGGDIEIADTTEVRGFNEDKRSESDNSKKQRNRHEIADNSNDGEKDRSKNSNKHNSDHKKSRRQHVSTPESDGESKRKRHKRDHRNGSRNGHREDLEDGEYGNDGQNTVSRGKDSELVN</sequence>
<dbReference type="InterPro" id="IPR036020">
    <property type="entry name" value="WW_dom_sf"/>
</dbReference>
<evidence type="ECO:0000256" key="4">
    <source>
        <dbReference type="ARBA" id="ARBA00023187"/>
    </source>
</evidence>
<dbReference type="InterPro" id="IPR002713">
    <property type="entry name" value="FF_domain"/>
</dbReference>
<dbReference type="FunFam" id="1.10.10.440:FF:000024">
    <property type="entry name" value="Pre-mRNA-processing protein 40A"/>
    <property type="match status" value="1"/>
</dbReference>
<feature type="domain" description="FF" evidence="12">
    <location>
        <begin position="451"/>
        <end position="505"/>
    </location>
</feature>
<feature type="domain" description="WW" evidence="11">
    <location>
        <begin position="243"/>
        <end position="276"/>
    </location>
</feature>
<dbReference type="GO" id="GO:0070063">
    <property type="term" value="F:RNA polymerase binding"/>
    <property type="evidence" value="ECO:0007669"/>
    <property type="project" value="UniProtKB-ARBA"/>
</dbReference>
<keyword evidence="9" id="KW-0175">Coiled coil</keyword>
<feature type="compositionally biased region" description="Basic and acidic residues" evidence="10">
    <location>
        <begin position="909"/>
        <end position="947"/>
    </location>
</feature>
<dbReference type="FunFam" id="1.10.10.440:FF:000026">
    <property type="entry name" value="Pre-mRNA-processing protein 40A"/>
    <property type="match status" value="1"/>
</dbReference>
<dbReference type="GO" id="GO:0003723">
    <property type="term" value="F:RNA binding"/>
    <property type="evidence" value="ECO:0007669"/>
    <property type="project" value="TreeGrafter"/>
</dbReference>
<evidence type="ECO:0000259" key="12">
    <source>
        <dbReference type="PROSITE" id="PS51676"/>
    </source>
</evidence>
<feature type="domain" description="FF" evidence="12">
    <location>
        <begin position="583"/>
        <end position="640"/>
    </location>
</feature>
<dbReference type="PANTHER" id="PTHR11864:SF33">
    <property type="entry name" value="PRE-MRNA-PROCESSING PROTEIN 40B"/>
    <property type="match status" value="1"/>
</dbReference>
<evidence type="ECO:0000259" key="11">
    <source>
        <dbReference type="PROSITE" id="PS50020"/>
    </source>
</evidence>
<dbReference type="GO" id="GO:0005685">
    <property type="term" value="C:U1 snRNP"/>
    <property type="evidence" value="ECO:0007669"/>
    <property type="project" value="TreeGrafter"/>
</dbReference>
<keyword evidence="14" id="KW-1185">Reference proteome</keyword>
<dbReference type="FunFam" id="1.10.10.440:FF:000022">
    <property type="entry name" value="Pre-mRNA-processing protein 40A"/>
    <property type="match status" value="1"/>
</dbReference>
<feature type="coiled-coil region" evidence="9">
    <location>
        <begin position="631"/>
        <end position="673"/>
    </location>
</feature>
<comment type="caution">
    <text evidence="13">The sequence shown here is derived from an EMBL/GenBank/DDBJ whole genome shotgun (WGS) entry which is preliminary data.</text>
</comment>
<feature type="compositionally biased region" description="Basic and acidic residues" evidence="10">
    <location>
        <begin position="283"/>
        <end position="293"/>
    </location>
</feature>
<dbReference type="PROSITE" id="PS51676">
    <property type="entry name" value="FF"/>
    <property type="match status" value="4"/>
</dbReference>
<proteinExistence type="inferred from homology"/>
<dbReference type="InParanoid" id="A0A7J7CGQ4"/>
<evidence type="ECO:0000256" key="5">
    <source>
        <dbReference type="ARBA" id="ARBA00023242"/>
    </source>
</evidence>
<feature type="compositionally biased region" description="Basic and acidic residues" evidence="10">
    <location>
        <begin position="884"/>
        <end position="901"/>
    </location>
</feature>
<evidence type="ECO:0000256" key="1">
    <source>
        <dbReference type="ARBA" id="ARBA00004123"/>
    </source>
</evidence>
<protein>
    <submittedName>
        <fullName evidence="13">Pre-mRNA-processing protein 40A-like isoform X4</fullName>
    </submittedName>
</protein>
<keyword evidence="3" id="KW-0677">Repeat</keyword>
<keyword evidence="2" id="KW-0507">mRNA processing</keyword>
<dbReference type="PANTHER" id="PTHR11864">
    <property type="entry name" value="PRE-MRNA-PROCESSING PROTEIN PRP40"/>
    <property type="match status" value="1"/>
</dbReference>
<feature type="domain" description="FF" evidence="12">
    <location>
        <begin position="658"/>
        <end position="721"/>
    </location>
</feature>
<comment type="similarity">
    <text evidence="7">Belongs to the PRPF40 family.</text>
</comment>
<dbReference type="Pfam" id="PF01846">
    <property type="entry name" value="FF"/>
    <property type="match status" value="4"/>
</dbReference>
<dbReference type="GO" id="GO:0045292">
    <property type="term" value="P:mRNA cis splicing, via spliceosome"/>
    <property type="evidence" value="ECO:0007669"/>
    <property type="project" value="InterPro"/>
</dbReference>
<dbReference type="Pfam" id="PF00397">
    <property type="entry name" value="WW"/>
    <property type="match status" value="2"/>
</dbReference>
<dbReference type="InterPro" id="IPR036517">
    <property type="entry name" value="FF_domain_sf"/>
</dbReference>
<dbReference type="EMBL" id="JAAARO010000017">
    <property type="protein sequence ID" value="KAF5733227.1"/>
    <property type="molecule type" value="Genomic_DNA"/>
</dbReference>
<feature type="compositionally biased region" description="Basic residues" evidence="10">
    <location>
        <begin position="948"/>
        <end position="963"/>
    </location>
</feature>
<feature type="compositionally biased region" description="Polar residues" evidence="10">
    <location>
        <begin position="11"/>
        <end position="25"/>
    </location>
</feature>
<dbReference type="Gene3D" id="2.20.70.10">
    <property type="match status" value="2"/>
</dbReference>
<evidence type="ECO:0000256" key="10">
    <source>
        <dbReference type="SAM" id="MobiDB-lite"/>
    </source>
</evidence>
<dbReference type="SMART" id="SM00456">
    <property type="entry name" value="WW"/>
    <property type="match status" value="2"/>
</dbReference>
<dbReference type="Pfam" id="PF25432">
    <property type="entry name" value="FF_PRPF40A"/>
    <property type="match status" value="1"/>
</dbReference>
<dbReference type="FunFam" id="1.10.10.440:FF:000013">
    <property type="entry name" value="pre-mRNA-processing protein 40A isoform X1"/>
    <property type="match status" value="1"/>
</dbReference>
<feature type="compositionally biased region" description="Basic and acidic residues" evidence="10">
    <location>
        <begin position="855"/>
        <end position="874"/>
    </location>
</feature>
<feature type="region of interest" description="Disordered" evidence="10">
    <location>
        <begin position="283"/>
        <end position="314"/>
    </location>
</feature>
<dbReference type="FunFam" id="2.20.70.10:FF:000228">
    <property type="entry name" value="Pre-mRNA-processing protein 40A"/>
    <property type="match status" value="1"/>
</dbReference>
<comment type="subunit">
    <text evidence="8">Interacts (via the WW domains) with the phosphorylated C-terminal domain of NRPB1 (via CTD domain).</text>
</comment>
<dbReference type="AlphaFoldDB" id="A0A7J7CGQ4"/>
<keyword evidence="5" id="KW-0539">Nucleus</keyword>
<feature type="region of interest" description="Disordered" evidence="10">
    <location>
        <begin position="1"/>
        <end position="25"/>
    </location>
</feature>
<dbReference type="PROSITE" id="PS01159">
    <property type="entry name" value="WW_DOMAIN_1"/>
    <property type="match status" value="1"/>
</dbReference>
<feature type="domain" description="FF" evidence="12">
    <location>
        <begin position="518"/>
        <end position="573"/>
    </location>
</feature>
<dbReference type="PROSITE" id="PS50020">
    <property type="entry name" value="WW_DOMAIN_2"/>
    <property type="match status" value="2"/>
</dbReference>
<dbReference type="SUPFAM" id="SSF81698">
    <property type="entry name" value="FF domain"/>
    <property type="match status" value="5"/>
</dbReference>
<feature type="region of interest" description="Disordered" evidence="10">
    <location>
        <begin position="854"/>
        <end position="1017"/>
    </location>
</feature>
<feature type="region of interest" description="Disordered" evidence="10">
    <location>
        <begin position="66"/>
        <end position="92"/>
    </location>
</feature>
<dbReference type="OrthoDB" id="187617at2759"/>
<dbReference type="Proteomes" id="UP000593562">
    <property type="component" value="Unassembled WGS sequence"/>
</dbReference>
<evidence type="ECO:0000256" key="7">
    <source>
        <dbReference type="ARBA" id="ARBA00061317"/>
    </source>
</evidence>
<comment type="subcellular location">
    <subcellularLocation>
        <location evidence="1">Nucleus</location>
    </subcellularLocation>
</comment>
<dbReference type="GO" id="GO:0071004">
    <property type="term" value="C:U2-type prespliceosome"/>
    <property type="evidence" value="ECO:0007669"/>
    <property type="project" value="TreeGrafter"/>
</dbReference>
<evidence type="ECO:0000256" key="3">
    <source>
        <dbReference type="ARBA" id="ARBA00022737"/>
    </source>
</evidence>
<evidence type="ECO:0000256" key="8">
    <source>
        <dbReference type="ARBA" id="ARBA00064817"/>
    </source>
</evidence>
<dbReference type="FunFam" id="1.10.10.440:FF:000019">
    <property type="entry name" value="Pre-mRNA-processing protein 40A"/>
    <property type="match status" value="1"/>
</dbReference>
<evidence type="ECO:0000256" key="2">
    <source>
        <dbReference type="ARBA" id="ARBA00022664"/>
    </source>
</evidence>
<dbReference type="InterPro" id="IPR039726">
    <property type="entry name" value="Prp40-like"/>
</dbReference>
<dbReference type="InterPro" id="IPR001202">
    <property type="entry name" value="WW_dom"/>
</dbReference>
<keyword evidence="4" id="KW-0508">mRNA splicing</keyword>
<evidence type="ECO:0000313" key="13">
    <source>
        <dbReference type="EMBL" id="KAF5733227.1"/>
    </source>
</evidence>